<feature type="non-terminal residue" evidence="2">
    <location>
        <position position="123"/>
    </location>
</feature>
<protein>
    <submittedName>
        <fullName evidence="2">Uncharacterized protein</fullName>
    </submittedName>
</protein>
<reference evidence="2 3" key="1">
    <citation type="submission" date="2019-03" db="EMBL/GenBank/DDBJ databases">
        <title>Single cell metagenomics reveals metabolic interactions within the superorganism composed of flagellate Streblomastix strix and complex community of Bacteroidetes bacteria on its surface.</title>
        <authorList>
            <person name="Treitli S.C."/>
            <person name="Kolisko M."/>
            <person name="Husnik F."/>
            <person name="Keeling P."/>
            <person name="Hampl V."/>
        </authorList>
    </citation>
    <scope>NUCLEOTIDE SEQUENCE [LARGE SCALE GENOMIC DNA]</scope>
    <source>
        <strain evidence="2">ST1C</strain>
    </source>
</reference>
<feature type="compositionally biased region" description="Polar residues" evidence="1">
    <location>
        <begin position="1"/>
        <end position="19"/>
    </location>
</feature>
<comment type="caution">
    <text evidence="2">The sequence shown here is derived from an EMBL/GenBank/DDBJ whole genome shotgun (WGS) entry which is preliminary data.</text>
</comment>
<dbReference type="AlphaFoldDB" id="A0A5J4VM99"/>
<evidence type="ECO:0000313" key="3">
    <source>
        <dbReference type="Proteomes" id="UP000324800"/>
    </source>
</evidence>
<proteinExistence type="predicted"/>
<gene>
    <name evidence="2" type="ORF">EZS28_020909</name>
</gene>
<sequence>MSIQSNPDIPPSSSSQPMSGNDYDFSKYETLPLEYLERLHVQMSEYEAQFADVEENKKPSKSKRIAQEKIYRTALEKEYKTSQKKLVGASGEDSVTVEVKTVQQQVLHLVKPDGIAIEVYSDE</sequence>
<feature type="region of interest" description="Disordered" evidence="1">
    <location>
        <begin position="1"/>
        <end position="25"/>
    </location>
</feature>
<evidence type="ECO:0000256" key="1">
    <source>
        <dbReference type="SAM" id="MobiDB-lite"/>
    </source>
</evidence>
<accession>A0A5J4VM99</accession>
<evidence type="ECO:0000313" key="2">
    <source>
        <dbReference type="EMBL" id="KAA6383566.1"/>
    </source>
</evidence>
<organism evidence="2 3">
    <name type="scientific">Streblomastix strix</name>
    <dbReference type="NCBI Taxonomy" id="222440"/>
    <lineage>
        <taxon>Eukaryota</taxon>
        <taxon>Metamonada</taxon>
        <taxon>Preaxostyla</taxon>
        <taxon>Oxymonadida</taxon>
        <taxon>Streblomastigidae</taxon>
        <taxon>Streblomastix</taxon>
    </lineage>
</organism>
<dbReference type="Proteomes" id="UP000324800">
    <property type="component" value="Unassembled WGS sequence"/>
</dbReference>
<dbReference type="EMBL" id="SNRW01006180">
    <property type="protein sequence ID" value="KAA6383566.1"/>
    <property type="molecule type" value="Genomic_DNA"/>
</dbReference>
<name>A0A5J4VM99_9EUKA</name>